<evidence type="ECO:0000313" key="7">
    <source>
        <dbReference type="Proteomes" id="UP000636709"/>
    </source>
</evidence>
<dbReference type="Pfam" id="PF00931">
    <property type="entry name" value="NB-ARC"/>
    <property type="match status" value="1"/>
</dbReference>
<dbReference type="Gene3D" id="3.40.50.300">
    <property type="entry name" value="P-loop containing nucleotide triphosphate hydrolases"/>
    <property type="match status" value="1"/>
</dbReference>
<feature type="domain" description="Disease resistance R13L4/SHOC-2-like LRR" evidence="5">
    <location>
        <begin position="350"/>
        <end position="714"/>
    </location>
</feature>
<evidence type="ECO:0000256" key="1">
    <source>
        <dbReference type="ARBA" id="ARBA00022737"/>
    </source>
</evidence>
<evidence type="ECO:0000259" key="3">
    <source>
        <dbReference type="Pfam" id="PF00931"/>
    </source>
</evidence>
<evidence type="ECO:0000259" key="4">
    <source>
        <dbReference type="Pfam" id="PF23559"/>
    </source>
</evidence>
<dbReference type="Pfam" id="PF23598">
    <property type="entry name" value="LRR_14"/>
    <property type="match status" value="1"/>
</dbReference>
<comment type="caution">
    <text evidence="6">The sequence shown here is derived from an EMBL/GenBank/DDBJ whole genome shotgun (WGS) entry which is preliminary data.</text>
</comment>
<dbReference type="GO" id="GO:0009626">
    <property type="term" value="P:plant-type hypersensitive response"/>
    <property type="evidence" value="ECO:0007669"/>
    <property type="project" value="UniProtKB-ARBA"/>
</dbReference>
<feature type="domain" description="NB-ARC" evidence="3">
    <location>
        <begin position="60"/>
        <end position="115"/>
    </location>
</feature>
<dbReference type="EMBL" id="JACEFO010002240">
    <property type="protein sequence ID" value="KAF8671267.1"/>
    <property type="molecule type" value="Genomic_DNA"/>
</dbReference>
<dbReference type="InterPro" id="IPR002182">
    <property type="entry name" value="NB-ARC"/>
</dbReference>
<keyword evidence="1" id="KW-0677">Repeat</keyword>
<sequence>MVRCKGQDSRLAEEQHGLRKIITRSHNLLTQPNIRRKIATDIRDIKSRVMESYPNLQASFLNSDMYRYFIVIDDIWDISHWEAIRCALPRSNGGCKIVITTRIQEVAEKVGGAYQMKPLCRHNSRILLYRRIYGHDGKDKCPNEELEEVSDKILTKCAGVPLAIITVACLLASKGRSKLDWYEVYNSIGTGMENNTNMDNMRKILSVSYYDLPSNNLRACLLYLSLFPEDYKIDKRRLIWMWIAEGFIQRRRQGQSPFEVGESYFNELINRSLIQPVYYCYGMGIRSCRVHDMILDLIRSLSNEENFITTLLNDYVGNTYQPQKAIRRLSLQNSKVDHRGTHGATASMEQVRSAVVFSSAVNLIPAVSRFRVLRVLHMENCDLSHGYKLKHIGKLVHLRCLGLRSTNIVELPEEIGNLQELQMLDISNNAVPALPFTIVRLRQQLKSLYIGGRDMMSSLTPSGIRHLTFLEELSSLYIEDSVAKIEEMGCLTGLRVLDVACIILSTVRGELLVQSLNKLQNVQNLSIRLYGVSGPLKGLTGPPSLRSLKVTRYMFPKLPAWINPSHVENLSLLEIEVHELQPEDLKTLGKFPVLRYLHMCLDKRRRSDAPAREFVVCACSFPCLLRCRLEGDYGRVVFQQGAMPSLTSLELHIYSTVWRAWEATGIPDWGFENLSSLLDLYVGLREGDCSGSGSEEARAALRNMAEIHSNHPSISAPGYRS</sequence>
<dbReference type="FunFam" id="1.10.10.10:FF:000322">
    <property type="entry name" value="Probable disease resistance protein At1g63360"/>
    <property type="match status" value="1"/>
</dbReference>
<dbReference type="SUPFAM" id="SSF52058">
    <property type="entry name" value="L domain-like"/>
    <property type="match status" value="1"/>
</dbReference>
<name>A0A835AS65_9POAL</name>
<dbReference type="AlphaFoldDB" id="A0A835AS65"/>
<dbReference type="GO" id="GO:0043531">
    <property type="term" value="F:ADP binding"/>
    <property type="evidence" value="ECO:0007669"/>
    <property type="project" value="InterPro"/>
</dbReference>
<dbReference type="Proteomes" id="UP000636709">
    <property type="component" value="Unassembled WGS sequence"/>
</dbReference>
<evidence type="ECO:0000256" key="2">
    <source>
        <dbReference type="ARBA" id="ARBA00022821"/>
    </source>
</evidence>
<dbReference type="Pfam" id="PF23559">
    <property type="entry name" value="WHD_DRP"/>
    <property type="match status" value="1"/>
</dbReference>
<dbReference type="Gene3D" id="1.10.10.10">
    <property type="entry name" value="Winged helix-like DNA-binding domain superfamily/Winged helix DNA-binding domain"/>
    <property type="match status" value="1"/>
</dbReference>
<dbReference type="GO" id="GO:0042742">
    <property type="term" value="P:defense response to bacterium"/>
    <property type="evidence" value="ECO:0007669"/>
    <property type="project" value="UniProtKB-ARBA"/>
</dbReference>
<dbReference type="Gene3D" id="1.10.8.430">
    <property type="entry name" value="Helical domain of apoptotic protease-activating factors"/>
    <property type="match status" value="1"/>
</dbReference>
<dbReference type="InterPro" id="IPR058922">
    <property type="entry name" value="WHD_DRP"/>
</dbReference>
<proteinExistence type="predicted"/>
<gene>
    <name evidence="6" type="ORF">HU200_049973</name>
</gene>
<dbReference type="PANTHER" id="PTHR23155:SF1116">
    <property type="entry name" value="OS12G0273300 PROTEIN"/>
    <property type="match status" value="1"/>
</dbReference>
<evidence type="ECO:0000259" key="5">
    <source>
        <dbReference type="Pfam" id="PF23598"/>
    </source>
</evidence>
<dbReference type="InterPro" id="IPR055414">
    <property type="entry name" value="LRR_R13L4/SHOC2-like"/>
</dbReference>
<keyword evidence="2" id="KW-0611">Plant defense</keyword>
<dbReference type="InterPro" id="IPR027417">
    <property type="entry name" value="P-loop_NTPase"/>
</dbReference>
<dbReference type="GO" id="GO:0002758">
    <property type="term" value="P:innate immune response-activating signaling pathway"/>
    <property type="evidence" value="ECO:0007669"/>
    <property type="project" value="UniProtKB-ARBA"/>
</dbReference>
<evidence type="ECO:0008006" key="8">
    <source>
        <dbReference type="Google" id="ProtNLM"/>
    </source>
</evidence>
<protein>
    <recommendedName>
        <fullName evidence="8">NB-ARC domain-containing protein</fullName>
    </recommendedName>
</protein>
<dbReference type="OrthoDB" id="676979at2759"/>
<reference evidence="6" key="1">
    <citation type="submission" date="2020-07" db="EMBL/GenBank/DDBJ databases">
        <title>Genome sequence and genetic diversity analysis of an under-domesticated orphan crop, white fonio (Digitaria exilis).</title>
        <authorList>
            <person name="Bennetzen J.L."/>
            <person name="Chen S."/>
            <person name="Ma X."/>
            <person name="Wang X."/>
            <person name="Yssel A.E.J."/>
            <person name="Chaluvadi S.R."/>
            <person name="Johnson M."/>
            <person name="Gangashetty P."/>
            <person name="Hamidou F."/>
            <person name="Sanogo M.D."/>
            <person name="Zwaenepoel A."/>
            <person name="Wallace J."/>
            <person name="Van De Peer Y."/>
            <person name="Van Deynze A."/>
        </authorList>
    </citation>
    <scope>NUCLEOTIDE SEQUENCE</scope>
    <source>
        <tissue evidence="6">Leaves</tissue>
    </source>
</reference>
<dbReference type="PANTHER" id="PTHR23155">
    <property type="entry name" value="DISEASE RESISTANCE PROTEIN RP"/>
    <property type="match status" value="1"/>
</dbReference>
<evidence type="ECO:0000313" key="6">
    <source>
        <dbReference type="EMBL" id="KAF8671267.1"/>
    </source>
</evidence>
<dbReference type="InterPro" id="IPR036388">
    <property type="entry name" value="WH-like_DNA-bd_sf"/>
</dbReference>
<organism evidence="6 7">
    <name type="scientific">Digitaria exilis</name>
    <dbReference type="NCBI Taxonomy" id="1010633"/>
    <lineage>
        <taxon>Eukaryota</taxon>
        <taxon>Viridiplantae</taxon>
        <taxon>Streptophyta</taxon>
        <taxon>Embryophyta</taxon>
        <taxon>Tracheophyta</taxon>
        <taxon>Spermatophyta</taxon>
        <taxon>Magnoliopsida</taxon>
        <taxon>Liliopsida</taxon>
        <taxon>Poales</taxon>
        <taxon>Poaceae</taxon>
        <taxon>PACMAD clade</taxon>
        <taxon>Panicoideae</taxon>
        <taxon>Panicodae</taxon>
        <taxon>Paniceae</taxon>
        <taxon>Anthephorinae</taxon>
        <taxon>Digitaria</taxon>
    </lineage>
</organism>
<keyword evidence="7" id="KW-1185">Reference proteome</keyword>
<dbReference type="Gene3D" id="3.80.10.10">
    <property type="entry name" value="Ribonuclease Inhibitor"/>
    <property type="match status" value="1"/>
</dbReference>
<accession>A0A835AS65</accession>
<dbReference type="InterPro" id="IPR044974">
    <property type="entry name" value="Disease_R_plants"/>
</dbReference>
<dbReference type="InterPro" id="IPR032675">
    <property type="entry name" value="LRR_dom_sf"/>
</dbReference>
<feature type="domain" description="Disease resistance protein winged helix" evidence="4">
    <location>
        <begin position="226"/>
        <end position="298"/>
    </location>
</feature>
<dbReference type="InterPro" id="IPR042197">
    <property type="entry name" value="Apaf_helical"/>
</dbReference>
<dbReference type="SUPFAM" id="SSF52540">
    <property type="entry name" value="P-loop containing nucleoside triphosphate hydrolases"/>
    <property type="match status" value="1"/>
</dbReference>